<proteinExistence type="predicted"/>
<organism evidence="1">
    <name type="scientific">Arion vulgaris</name>
    <dbReference type="NCBI Taxonomy" id="1028688"/>
    <lineage>
        <taxon>Eukaryota</taxon>
        <taxon>Metazoa</taxon>
        <taxon>Spiralia</taxon>
        <taxon>Lophotrochozoa</taxon>
        <taxon>Mollusca</taxon>
        <taxon>Gastropoda</taxon>
        <taxon>Heterobranchia</taxon>
        <taxon>Euthyneura</taxon>
        <taxon>Panpulmonata</taxon>
        <taxon>Eupulmonata</taxon>
        <taxon>Stylommatophora</taxon>
        <taxon>Helicina</taxon>
        <taxon>Arionoidea</taxon>
        <taxon>Arionidae</taxon>
        <taxon>Arion</taxon>
    </lineage>
</organism>
<feature type="non-terminal residue" evidence="1">
    <location>
        <position position="1"/>
    </location>
</feature>
<reference evidence="1" key="1">
    <citation type="submission" date="2014-12" db="EMBL/GenBank/DDBJ databases">
        <title>Insight into the proteome of Arion vulgaris.</title>
        <authorList>
            <person name="Aradska J."/>
            <person name="Bulat T."/>
            <person name="Smidak R."/>
            <person name="Sarate P."/>
            <person name="Gangsoo J."/>
            <person name="Sialana F."/>
            <person name="Bilban M."/>
            <person name="Lubec G."/>
        </authorList>
    </citation>
    <scope>NUCLEOTIDE SEQUENCE</scope>
    <source>
        <tissue evidence="1">Skin</tissue>
    </source>
</reference>
<gene>
    <name evidence="1" type="primary">ORF217419</name>
</gene>
<evidence type="ECO:0000313" key="1">
    <source>
        <dbReference type="EMBL" id="CEK97974.1"/>
    </source>
</evidence>
<name>A0A0B7BXQ8_9EUPU</name>
<sequence>VGSRFTTTITTSGANTISPSASYIIQQNDKLTATGLSKYSSLYSEQKSDNALETESLDVSLNNQNSREQIPYSRAAVTASM</sequence>
<dbReference type="AlphaFoldDB" id="A0A0B7BXQ8"/>
<dbReference type="EMBL" id="HACG01051103">
    <property type="protein sequence ID" value="CEK97974.1"/>
    <property type="molecule type" value="Transcribed_RNA"/>
</dbReference>
<accession>A0A0B7BXQ8</accession>
<protein>
    <submittedName>
        <fullName evidence="1">Uncharacterized protein</fullName>
    </submittedName>
</protein>
<feature type="non-terminal residue" evidence="1">
    <location>
        <position position="81"/>
    </location>
</feature>